<keyword evidence="2" id="KW-1185">Reference proteome</keyword>
<proteinExistence type="predicted"/>
<dbReference type="Proteomes" id="UP001652740">
    <property type="component" value="Unplaced"/>
</dbReference>
<keyword evidence="1" id="KW-0732">Signal</keyword>
<protein>
    <submittedName>
        <fullName evidence="3">Uncharacterized protein</fullName>
    </submittedName>
</protein>
<dbReference type="GeneID" id="116412983"/>
<sequence length="1322" mass="152967">MYFLYFLLFSPFHVLCAPQNETVNTKDSLLEAVHVENYPRYGTKISNRQVYQYSITKPKSSYDGEDNSNVTYPIHSSNVIIQYNKNKVMPNTMRRKNTNNFFLNDGYNKDGQVYEDSEILNNKSNVNLNKFVIGNKDIGNTEITKDNDIYTAYNVVNILKNQTDMKDYFISKMLSNFKYKDENKNTNQSLKDSNFFKEIDESSKQTIKGYNPLLNYSTIIIKSSYDPRKQAYSLPGTSGSIVQKINFGNTVNNKDINVQSKPETSNEFVNNIIQILPQKRDLNDSISRHNYYKVRIFENNYNSPKNNSNAETLGNNVYNKILIKKNINHATEDRNNSRRDNWSDIISNVSVEVTNNDNENDVIVESDEISSEGNNSKLSNTEKSNYYFPNFEKYNLSEIKSTKIHNNRKEFEESVIYYLNNRRNDNTEKNSKYGVLSHTEFENQLYRKNSTDNADLNKGLYGKIAEGKKTLDDGKNSTFQKFIINEYLSILNNNSTKSGLSNSPGNSELLFINNTNKSIKNKVDWDEIIEDQNTINKKQYANSFSEKPNTNINNLTSLTINTQKILDSTLNKDINGSLISKSSSEELLEGKTLDTVYKNEGDEKSYINSKVNRNSLIFTEKTKNELKNENNMKKGNDFSSEKYQNSKLNSKMVLTGYQDKEFASFYDLISKMSKIDKNNLLEYWKMLVKLLKLQTNNTKCDKNNLYLILRILSKLNEAKRLDLPIELIVDNIAYKVQSLVKLTNLNSGKMQASNIKNNNNVNMFYIPIKSEYPKTSAQVSTREKEVKISEILHTASAKTKNVSTERTFHSKLTGLETNVEKTYTDIADSKTNDNLDSITENTIVKTNLNQQSLPSNYKLKPIVDEFIHRHSVTEHLSQNNVNAMFTPVYTENKFNQHKIITNGKQYFISTPKPENFRSTKANQKLENSELDTNIGEFSSVLDIGKSKENKDSEVPYSENNRRMINDGKPVHILTEFGKPKNLNYFQVNVQKENADINSQSNNDKSVEVIDSLKNLPWYKSKTTGVFNYIPSPFLNNPVSMQSSFKKYNRKPEEDSENRVNFTSYVTPSIQYEEDNIQMQYISTSPSFDHKYLLRKQKIATNNKDGSNTLYQRLLKPKIISLGQFKTYDEHDSDLENIFYNTVSQENFGRVRKIYKNALYTEISRIDSSTPLSLQKHNIGQTEHFEATTHADDIDKNFLNKFNDVIKDELSKLKISNPETESKNIRFKISHDLYKPAIKNFHLEDGINRDIDIIFRNTMKYFRKLGMSEGLIFKIFTVLYNYVLPEIIEKSVRECKENTYINIEARLKPIISSLLKEYLQDKY</sequence>
<accession>A0A6J3BV93</accession>
<evidence type="ECO:0000313" key="3">
    <source>
        <dbReference type="RefSeq" id="XP_031765298.2"/>
    </source>
</evidence>
<feature type="signal peptide" evidence="1">
    <location>
        <begin position="1"/>
        <end position="16"/>
    </location>
</feature>
<evidence type="ECO:0000313" key="2">
    <source>
        <dbReference type="Proteomes" id="UP001652740"/>
    </source>
</evidence>
<organism evidence="2 3">
    <name type="scientific">Galleria mellonella</name>
    <name type="common">Greater wax moth</name>
    <dbReference type="NCBI Taxonomy" id="7137"/>
    <lineage>
        <taxon>Eukaryota</taxon>
        <taxon>Metazoa</taxon>
        <taxon>Ecdysozoa</taxon>
        <taxon>Arthropoda</taxon>
        <taxon>Hexapoda</taxon>
        <taxon>Insecta</taxon>
        <taxon>Pterygota</taxon>
        <taxon>Neoptera</taxon>
        <taxon>Endopterygota</taxon>
        <taxon>Lepidoptera</taxon>
        <taxon>Glossata</taxon>
        <taxon>Ditrysia</taxon>
        <taxon>Pyraloidea</taxon>
        <taxon>Pyralidae</taxon>
        <taxon>Galleriinae</taxon>
        <taxon>Galleria</taxon>
    </lineage>
</organism>
<dbReference type="RefSeq" id="XP_031765298.2">
    <property type="nucleotide sequence ID" value="XM_031909438.2"/>
</dbReference>
<name>A0A6J3BV93_GALME</name>
<evidence type="ECO:0000256" key="1">
    <source>
        <dbReference type="SAM" id="SignalP"/>
    </source>
</evidence>
<dbReference type="KEGG" id="gmw:116412983"/>
<feature type="chain" id="PRO_5045743250" evidence="1">
    <location>
        <begin position="17"/>
        <end position="1322"/>
    </location>
</feature>
<gene>
    <name evidence="3" type="primary">LOC116412983</name>
</gene>
<reference evidence="3" key="1">
    <citation type="submission" date="2025-08" db="UniProtKB">
        <authorList>
            <consortium name="RefSeq"/>
        </authorList>
    </citation>
    <scope>IDENTIFICATION</scope>
    <source>
        <tissue evidence="3">Whole larvae</tissue>
    </source>
</reference>
<dbReference type="InParanoid" id="A0A6J3BV93"/>